<evidence type="ECO:0000313" key="7">
    <source>
        <dbReference type="Proteomes" id="UP001138768"/>
    </source>
</evidence>
<comment type="caution">
    <text evidence="6">The sequence shown here is derived from an EMBL/GenBank/DDBJ whole genome shotgun (WGS) entry which is preliminary data.</text>
</comment>
<dbReference type="Proteomes" id="UP001138768">
    <property type="component" value="Unassembled WGS sequence"/>
</dbReference>
<dbReference type="SUPFAM" id="SSF69593">
    <property type="entry name" value="Glycerol-3-phosphate (1)-acyltransferase"/>
    <property type="match status" value="1"/>
</dbReference>
<dbReference type="CDD" id="cd07989">
    <property type="entry name" value="LPLAT_AGPAT-like"/>
    <property type="match status" value="1"/>
</dbReference>
<proteinExistence type="predicted"/>
<dbReference type="EMBL" id="NRRY01000014">
    <property type="protein sequence ID" value="MBK1618844.1"/>
    <property type="molecule type" value="Genomic_DNA"/>
</dbReference>
<comment type="pathway">
    <text evidence="1">Lipid metabolism.</text>
</comment>
<dbReference type="RefSeq" id="WP_200243306.1">
    <property type="nucleotide sequence ID" value="NZ_NRRY01000014.1"/>
</dbReference>
<evidence type="ECO:0000256" key="2">
    <source>
        <dbReference type="ARBA" id="ARBA00022679"/>
    </source>
</evidence>
<dbReference type="AlphaFoldDB" id="A0A9X0W8P2"/>
<keyword evidence="4" id="KW-0812">Transmembrane</keyword>
<keyword evidence="3" id="KW-0012">Acyltransferase</keyword>
<feature type="transmembrane region" description="Helical" evidence="4">
    <location>
        <begin position="20"/>
        <end position="39"/>
    </location>
</feature>
<keyword evidence="4" id="KW-1133">Transmembrane helix</keyword>
<accession>A0A9X0W8P2</accession>
<evidence type="ECO:0000256" key="4">
    <source>
        <dbReference type="SAM" id="Phobius"/>
    </source>
</evidence>
<feature type="domain" description="Phospholipid/glycerol acyltransferase" evidence="5">
    <location>
        <begin position="87"/>
        <end position="202"/>
    </location>
</feature>
<keyword evidence="2" id="KW-0808">Transferase</keyword>
<dbReference type="PANTHER" id="PTHR10434">
    <property type="entry name" value="1-ACYL-SN-GLYCEROL-3-PHOSPHATE ACYLTRANSFERASE"/>
    <property type="match status" value="1"/>
</dbReference>
<dbReference type="GO" id="GO:0006654">
    <property type="term" value="P:phosphatidic acid biosynthetic process"/>
    <property type="evidence" value="ECO:0007669"/>
    <property type="project" value="TreeGrafter"/>
</dbReference>
<evidence type="ECO:0000259" key="5">
    <source>
        <dbReference type="SMART" id="SM00563"/>
    </source>
</evidence>
<evidence type="ECO:0000313" key="6">
    <source>
        <dbReference type="EMBL" id="MBK1618844.1"/>
    </source>
</evidence>
<protein>
    <recommendedName>
        <fullName evidence="5">Phospholipid/glycerol acyltransferase domain-containing protein</fullName>
    </recommendedName>
</protein>
<name>A0A9X0W8P2_9GAMM</name>
<dbReference type="InterPro" id="IPR002123">
    <property type="entry name" value="Plipid/glycerol_acylTrfase"/>
</dbReference>
<evidence type="ECO:0000256" key="3">
    <source>
        <dbReference type="ARBA" id="ARBA00023315"/>
    </source>
</evidence>
<dbReference type="PANTHER" id="PTHR10434:SF40">
    <property type="entry name" value="1-ACYL-SN-GLYCEROL-3-PHOSPHATE ACYLTRANSFERASE"/>
    <property type="match status" value="1"/>
</dbReference>
<organism evidence="6 7">
    <name type="scientific">Lamprobacter modestohalophilus</name>
    <dbReference type="NCBI Taxonomy" id="1064514"/>
    <lineage>
        <taxon>Bacteria</taxon>
        <taxon>Pseudomonadati</taxon>
        <taxon>Pseudomonadota</taxon>
        <taxon>Gammaproteobacteria</taxon>
        <taxon>Chromatiales</taxon>
        <taxon>Chromatiaceae</taxon>
        <taxon>Lamprobacter</taxon>
    </lineage>
</organism>
<dbReference type="Pfam" id="PF01553">
    <property type="entry name" value="Acyltransferase"/>
    <property type="match status" value="1"/>
</dbReference>
<keyword evidence="7" id="KW-1185">Reference proteome</keyword>
<feature type="transmembrane region" description="Helical" evidence="4">
    <location>
        <begin position="118"/>
        <end position="136"/>
    </location>
</feature>
<dbReference type="GO" id="GO:0003841">
    <property type="term" value="F:1-acylglycerol-3-phosphate O-acyltransferase activity"/>
    <property type="evidence" value="ECO:0007669"/>
    <property type="project" value="TreeGrafter"/>
</dbReference>
<sequence>MSGWRTSALDTARALSFAAFLWLSAVIYSTLLLILFPVLPRQHLQRLVLQWEHAVLWALRMLCGLSYRVTGLEHLQSGQGQGQGQGRIIFSNHQSAWETIALGPLLPTPQTWVTKRELLLIPFFGWALALFRPIAIDRSAGRQAMKQLLSVGAERLARGHSVVIFPEGTRVAPGKLKRFGIGGAMLAARTGVPVVPIAHNAGCFWGRNQLRKRPGMIDVVIGPPIATKGLSASAINALAEDWISTAATALIQNADCPPASD</sequence>
<keyword evidence="4" id="KW-0472">Membrane</keyword>
<gene>
    <name evidence="6" type="ORF">CKO42_10440</name>
</gene>
<evidence type="ECO:0000256" key="1">
    <source>
        <dbReference type="ARBA" id="ARBA00005189"/>
    </source>
</evidence>
<reference evidence="6 7" key="1">
    <citation type="journal article" date="2020" name="Microorganisms">
        <title>Osmotic Adaptation and Compatible Solute Biosynthesis of Phototrophic Bacteria as Revealed from Genome Analyses.</title>
        <authorList>
            <person name="Imhoff J.F."/>
            <person name="Rahn T."/>
            <person name="Kunzel S."/>
            <person name="Keller A."/>
            <person name="Neulinger S.C."/>
        </authorList>
    </citation>
    <scope>NUCLEOTIDE SEQUENCE [LARGE SCALE GENOMIC DNA]</scope>
    <source>
        <strain evidence="6 7">DSM 25653</strain>
    </source>
</reference>
<dbReference type="SMART" id="SM00563">
    <property type="entry name" value="PlsC"/>
    <property type="match status" value="1"/>
</dbReference>